<evidence type="ECO:0000313" key="2">
    <source>
        <dbReference type="Proteomes" id="UP000016927"/>
    </source>
</evidence>
<dbReference type="Proteomes" id="UP000016927">
    <property type="component" value="Unassembled WGS sequence"/>
</dbReference>
<evidence type="ECO:0000313" key="1">
    <source>
        <dbReference type="EMBL" id="EOB12624.1"/>
    </source>
</evidence>
<proteinExistence type="predicted"/>
<protein>
    <submittedName>
        <fullName evidence="1">Uncharacterized protein</fullName>
    </submittedName>
</protein>
<sequence>MKFKDMNQKKLSNTKLPSQVLEIYNEKVCASQKYFCPKVWLKIKELKDEDVKEEYLAYLGFLEKTKTLTINLYAEYVNLFDQNNGLFRINRCYSINELNQCDFISRPFNSFLEFINSHIQNCIKLRTSEEFSRYLESFYSYYDIFIKENFDFLGINDLKQLEMRIKDKSKIYLFENIDFQIEKKFLEYIATIESVNFMMIERLDFITEDFGRYEVEKTISDGLQMLASKVSRLQKIYFVKNDKSIEHLNKSYDTGEMDLSDEDGFDIDYYEHPSYLYVDNFFDIKKDEQKFDQETSILLKNISSYDLTINNTDPFLNKTYINVFSTEADGFTTINSTAPN</sequence>
<dbReference type="VEuPathDB" id="MicrosporidiaDB:NBO_395g0007"/>
<organism evidence="1 2">
    <name type="scientific">Nosema bombycis (strain CQ1 / CVCC 102059)</name>
    <name type="common">Microsporidian parasite</name>
    <name type="synonym">Pebrine of silkworm</name>
    <dbReference type="NCBI Taxonomy" id="578461"/>
    <lineage>
        <taxon>Eukaryota</taxon>
        <taxon>Fungi</taxon>
        <taxon>Fungi incertae sedis</taxon>
        <taxon>Microsporidia</taxon>
        <taxon>Nosematidae</taxon>
        <taxon>Nosema</taxon>
    </lineage>
</organism>
<reference evidence="1 2" key="1">
    <citation type="journal article" date="2013" name="BMC Genomics">
        <title>Comparative genomics of parasitic silkworm microsporidia reveal an association between genome expansion and host adaptation.</title>
        <authorList>
            <person name="Pan G."/>
            <person name="Xu J."/>
            <person name="Li T."/>
            <person name="Xia Q."/>
            <person name="Liu S.L."/>
            <person name="Zhang G."/>
            <person name="Li S."/>
            <person name="Li C."/>
            <person name="Liu H."/>
            <person name="Yang L."/>
            <person name="Liu T."/>
            <person name="Zhang X."/>
            <person name="Wu Z."/>
            <person name="Fan W."/>
            <person name="Dang X."/>
            <person name="Xiang H."/>
            <person name="Tao M."/>
            <person name="Li Y."/>
            <person name="Hu J."/>
            <person name="Li Z."/>
            <person name="Lin L."/>
            <person name="Luo J."/>
            <person name="Geng L."/>
            <person name="Wang L."/>
            <person name="Long M."/>
            <person name="Wan Y."/>
            <person name="He N."/>
            <person name="Zhang Z."/>
            <person name="Lu C."/>
            <person name="Keeling P.J."/>
            <person name="Wang J."/>
            <person name="Xiang Z."/>
            <person name="Zhou Z."/>
        </authorList>
    </citation>
    <scope>NUCLEOTIDE SEQUENCE [LARGE SCALE GENOMIC DNA]</scope>
    <source>
        <strain evidence="2">CQ1 / CVCC 102059</strain>
    </source>
</reference>
<name>R0M3M6_NOSB1</name>
<gene>
    <name evidence="1" type="ORF">NBO_395g0007</name>
</gene>
<dbReference type="HOGENOM" id="CLU_816612_0_0_1"/>
<accession>R0M3M6</accession>
<dbReference type="AlphaFoldDB" id="R0M3M6"/>
<dbReference type="EMBL" id="KB909303">
    <property type="protein sequence ID" value="EOB12624.1"/>
    <property type="molecule type" value="Genomic_DNA"/>
</dbReference>
<keyword evidence="2" id="KW-1185">Reference proteome</keyword>